<protein>
    <submittedName>
        <fullName evidence="1">Uncharacterized protein</fullName>
    </submittedName>
</protein>
<gene>
    <name evidence="1" type="ORF">BDM02DRAFT_3184667</name>
</gene>
<comment type="caution">
    <text evidence="1">The sequence shown here is derived from an EMBL/GenBank/DDBJ whole genome shotgun (WGS) entry which is preliminary data.</text>
</comment>
<evidence type="ECO:0000313" key="1">
    <source>
        <dbReference type="EMBL" id="KAF9651176.1"/>
    </source>
</evidence>
<sequence>MNFPESILLCLFPNGLVLSRQSAMLSDGGDNDGFEGLYGIDFDPDCFSFVLAFFKQSADVFMFNLTPSQSSFVPPRVRMSFNASPTT</sequence>
<organism evidence="1 2">
    <name type="scientific">Thelephora ganbajun</name>
    <name type="common">Ganba fungus</name>
    <dbReference type="NCBI Taxonomy" id="370292"/>
    <lineage>
        <taxon>Eukaryota</taxon>
        <taxon>Fungi</taxon>
        <taxon>Dikarya</taxon>
        <taxon>Basidiomycota</taxon>
        <taxon>Agaricomycotina</taxon>
        <taxon>Agaricomycetes</taxon>
        <taxon>Thelephorales</taxon>
        <taxon>Thelephoraceae</taxon>
        <taxon>Thelephora</taxon>
    </lineage>
</organism>
<dbReference type="Proteomes" id="UP000886501">
    <property type="component" value="Unassembled WGS sequence"/>
</dbReference>
<name>A0ACB6ZP25_THEGA</name>
<keyword evidence="2" id="KW-1185">Reference proteome</keyword>
<proteinExistence type="predicted"/>
<evidence type="ECO:0000313" key="2">
    <source>
        <dbReference type="Proteomes" id="UP000886501"/>
    </source>
</evidence>
<reference evidence="1" key="2">
    <citation type="journal article" date="2020" name="Nat. Commun.">
        <title>Large-scale genome sequencing of mycorrhizal fungi provides insights into the early evolution of symbiotic traits.</title>
        <authorList>
            <person name="Miyauchi S."/>
            <person name="Kiss E."/>
            <person name="Kuo A."/>
            <person name="Drula E."/>
            <person name="Kohler A."/>
            <person name="Sanchez-Garcia M."/>
            <person name="Morin E."/>
            <person name="Andreopoulos B."/>
            <person name="Barry K.W."/>
            <person name="Bonito G."/>
            <person name="Buee M."/>
            <person name="Carver A."/>
            <person name="Chen C."/>
            <person name="Cichocki N."/>
            <person name="Clum A."/>
            <person name="Culley D."/>
            <person name="Crous P.W."/>
            <person name="Fauchery L."/>
            <person name="Girlanda M."/>
            <person name="Hayes R.D."/>
            <person name="Keri Z."/>
            <person name="LaButti K."/>
            <person name="Lipzen A."/>
            <person name="Lombard V."/>
            <person name="Magnuson J."/>
            <person name="Maillard F."/>
            <person name="Murat C."/>
            <person name="Nolan M."/>
            <person name="Ohm R.A."/>
            <person name="Pangilinan J."/>
            <person name="Pereira M.F."/>
            <person name="Perotto S."/>
            <person name="Peter M."/>
            <person name="Pfister S."/>
            <person name="Riley R."/>
            <person name="Sitrit Y."/>
            <person name="Stielow J.B."/>
            <person name="Szollosi G."/>
            <person name="Zifcakova L."/>
            <person name="Stursova M."/>
            <person name="Spatafora J.W."/>
            <person name="Tedersoo L."/>
            <person name="Vaario L.M."/>
            <person name="Yamada A."/>
            <person name="Yan M."/>
            <person name="Wang P."/>
            <person name="Xu J."/>
            <person name="Bruns T."/>
            <person name="Baldrian P."/>
            <person name="Vilgalys R."/>
            <person name="Dunand C."/>
            <person name="Henrissat B."/>
            <person name="Grigoriev I.V."/>
            <person name="Hibbett D."/>
            <person name="Nagy L.G."/>
            <person name="Martin F.M."/>
        </authorList>
    </citation>
    <scope>NUCLEOTIDE SEQUENCE</scope>
    <source>
        <strain evidence="1">P2</strain>
    </source>
</reference>
<accession>A0ACB6ZP25</accession>
<dbReference type="EMBL" id="MU117977">
    <property type="protein sequence ID" value="KAF9651176.1"/>
    <property type="molecule type" value="Genomic_DNA"/>
</dbReference>
<reference evidence="1" key="1">
    <citation type="submission" date="2019-10" db="EMBL/GenBank/DDBJ databases">
        <authorList>
            <consortium name="DOE Joint Genome Institute"/>
            <person name="Kuo A."/>
            <person name="Miyauchi S."/>
            <person name="Kiss E."/>
            <person name="Drula E."/>
            <person name="Kohler A."/>
            <person name="Sanchez-Garcia M."/>
            <person name="Andreopoulos B."/>
            <person name="Barry K.W."/>
            <person name="Bonito G."/>
            <person name="Buee M."/>
            <person name="Carver A."/>
            <person name="Chen C."/>
            <person name="Cichocki N."/>
            <person name="Clum A."/>
            <person name="Culley D."/>
            <person name="Crous P.W."/>
            <person name="Fauchery L."/>
            <person name="Girlanda M."/>
            <person name="Hayes R."/>
            <person name="Keri Z."/>
            <person name="Labutti K."/>
            <person name="Lipzen A."/>
            <person name="Lombard V."/>
            <person name="Magnuson J."/>
            <person name="Maillard F."/>
            <person name="Morin E."/>
            <person name="Murat C."/>
            <person name="Nolan M."/>
            <person name="Ohm R."/>
            <person name="Pangilinan J."/>
            <person name="Pereira M."/>
            <person name="Perotto S."/>
            <person name="Peter M."/>
            <person name="Riley R."/>
            <person name="Sitrit Y."/>
            <person name="Stielow B."/>
            <person name="Szollosi G."/>
            <person name="Zifcakova L."/>
            <person name="Stursova M."/>
            <person name="Spatafora J.W."/>
            <person name="Tedersoo L."/>
            <person name="Vaario L.-M."/>
            <person name="Yamada A."/>
            <person name="Yan M."/>
            <person name="Wang P."/>
            <person name="Xu J."/>
            <person name="Bruns T."/>
            <person name="Baldrian P."/>
            <person name="Vilgalys R."/>
            <person name="Henrissat B."/>
            <person name="Grigoriev I.V."/>
            <person name="Hibbett D."/>
            <person name="Nagy L.G."/>
            <person name="Martin F.M."/>
        </authorList>
    </citation>
    <scope>NUCLEOTIDE SEQUENCE</scope>
    <source>
        <strain evidence="1">P2</strain>
    </source>
</reference>